<accession>A0A8I0KNX5</accession>
<comment type="caution">
    <text evidence="2">The sequence shown here is derived from an EMBL/GenBank/DDBJ whole genome shotgun (WGS) entry which is preliminary data.</text>
</comment>
<evidence type="ECO:0000313" key="3">
    <source>
        <dbReference type="Proteomes" id="UP000627538"/>
    </source>
</evidence>
<proteinExistence type="predicted"/>
<feature type="transmembrane region" description="Helical" evidence="1">
    <location>
        <begin position="114"/>
        <end position="133"/>
    </location>
</feature>
<feature type="transmembrane region" description="Helical" evidence="1">
    <location>
        <begin position="27"/>
        <end position="48"/>
    </location>
</feature>
<feature type="transmembrane region" description="Helical" evidence="1">
    <location>
        <begin position="55"/>
        <end position="76"/>
    </location>
</feature>
<keyword evidence="1" id="KW-0472">Membrane</keyword>
<keyword evidence="3" id="KW-1185">Reference proteome</keyword>
<dbReference type="RefSeq" id="WP_191071775.1">
    <property type="nucleotide sequence ID" value="NZ_CP060506.1"/>
</dbReference>
<feature type="transmembrane region" description="Helical" evidence="1">
    <location>
        <begin position="82"/>
        <end position="102"/>
    </location>
</feature>
<organism evidence="2 3">
    <name type="scientific">Nanchangia anserum</name>
    <dbReference type="NCBI Taxonomy" id="2692125"/>
    <lineage>
        <taxon>Bacteria</taxon>
        <taxon>Bacillati</taxon>
        <taxon>Actinomycetota</taxon>
        <taxon>Actinomycetes</taxon>
        <taxon>Actinomycetales</taxon>
        <taxon>Actinomycetaceae</taxon>
        <taxon>Nanchangia</taxon>
    </lineage>
</organism>
<keyword evidence="1" id="KW-0812">Transmembrane</keyword>
<sequence>MSNLHDQPHTLSQPVENTPEDTTWTRIGLAGLLGWGLDVIAPAGLGLLHMWLAWGLASNIATFLTGLFTGTGLAGLDVAKVMALACGWIFGWVSFGLIAYANRGSVWGGLMMRLWLVTNATALALGSTLTMLVNAS</sequence>
<gene>
    <name evidence="2" type="ORF">H8R10_05865</name>
</gene>
<evidence type="ECO:0000256" key="1">
    <source>
        <dbReference type="SAM" id="Phobius"/>
    </source>
</evidence>
<keyword evidence="1" id="KW-1133">Transmembrane helix</keyword>
<dbReference type="AlphaFoldDB" id="A0A8I0KNX5"/>
<protein>
    <submittedName>
        <fullName evidence="2">Uncharacterized protein</fullName>
    </submittedName>
</protein>
<reference evidence="2 3" key="1">
    <citation type="submission" date="2020-08" db="EMBL/GenBank/DDBJ databases">
        <title>Winkia gen. nov., sp. nov., isolated from faeces of the Anser albifrons in China.</title>
        <authorList>
            <person name="Liu Q."/>
        </authorList>
    </citation>
    <scope>NUCLEOTIDE SEQUENCE [LARGE SCALE GENOMIC DNA]</scope>
    <source>
        <strain evidence="2 3">C62</strain>
    </source>
</reference>
<dbReference type="EMBL" id="JACRUO010000001">
    <property type="protein sequence ID" value="MBD3689751.1"/>
    <property type="molecule type" value="Genomic_DNA"/>
</dbReference>
<dbReference type="Proteomes" id="UP000627538">
    <property type="component" value="Unassembled WGS sequence"/>
</dbReference>
<name>A0A8I0KNX5_9ACTO</name>
<evidence type="ECO:0000313" key="2">
    <source>
        <dbReference type="EMBL" id="MBD3689751.1"/>
    </source>
</evidence>